<comment type="caution">
    <text evidence="1">The sequence shown here is derived from an EMBL/GenBank/DDBJ whole genome shotgun (WGS) entry which is preliminary data.</text>
</comment>
<accession>A0A2U2XEZ8</accession>
<dbReference type="OrthoDB" id="961510at2"/>
<reference evidence="1 2" key="1">
    <citation type="submission" date="2018-05" db="EMBL/GenBank/DDBJ databases">
        <title>Brumimicrobium oceani sp. nov., isolated from coastal sediment.</title>
        <authorList>
            <person name="Kou Y."/>
        </authorList>
    </citation>
    <scope>NUCLEOTIDE SEQUENCE [LARGE SCALE GENOMIC DNA]</scope>
    <source>
        <strain evidence="1 2">C305</strain>
    </source>
</reference>
<name>A0A2U2XEZ8_9FLAO</name>
<keyword evidence="2" id="KW-1185">Reference proteome</keyword>
<evidence type="ECO:0000313" key="1">
    <source>
        <dbReference type="EMBL" id="PWH86364.1"/>
    </source>
</evidence>
<dbReference type="RefSeq" id="WP_109358475.1">
    <property type="nucleotide sequence ID" value="NZ_QFRJ01000002.1"/>
</dbReference>
<reference evidence="1 2" key="2">
    <citation type="submission" date="2018-05" db="EMBL/GenBank/DDBJ databases">
        <authorList>
            <person name="Lanie J.A."/>
            <person name="Ng W.-L."/>
            <person name="Kazmierczak K.M."/>
            <person name="Andrzejewski T.M."/>
            <person name="Davidsen T.M."/>
            <person name="Wayne K.J."/>
            <person name="Tettelin H."/>
            <person name="Glass J.I."/>
            <person name="Rusch D."/>
            <person name="Podicherti R."/>
            <person name="Tsui H.-C.T."/>
            <person name="Winkler M.E."/>
        </authorList>
    </citation>
    <scope>NUCLEOTIDE SEQUENCE [LARGE SCALE GENOMIC DNA]</scope>
    <source>
        <strain evidence="1 2">C305</strain>
    </source>
</reference>
<protein>
    <submittedName>
        <fullName evidence="1">Uncharacterized protein</fullName>
    </submittedName>
</protein>
<sequence length="87" mass="10412">MKSSISKKEFTKMSLQKRYEVLKNKGEYVGVRQLGDHRIHLYAVSNFFVEMWILFCINEIRWIEIQNNQSILNEYTDNIDIKKNLGL</sequence>
<gene>
    <name evidence="1" type="ORF">DIT68_03745</name>
</gene>
<dbReference type="AlphaFoldDB" id="A0A2U2XEZ8"/>
<dbReference type="Proteomes" id="UP000245370">
    <property type="component" value="Unassembled WGS sequence"/>
</dbReference>
<organism evidence="1 2">
    <name type="scientific">Brumimicrobium oceani</name>
    <dbReference type="NCBI Taxonomy" id="2100725"/>
    <lineage>
        <taxon>Bacteria</taxon>
        <taxon>Pseudomonadati</taxon>
        <taxon>Bacteroidota</taxon>
        <taxon>Flavobacteriia</taxon>
        <taxon>Flavobacteriales</taxon>
        <taxon>Crocinitomicaceae</taxon>
        <taxon>Brumimicrobium</taxon>
    </lineage>
</organism>
<dbReference type="EMBL" id="QFRJ01000002">
    <property type="protein sequence ID" value="PWH86364.1"/>
    <property type="molecule type" value="Genomic_DNA"/>
</dbReference>
<proteinExistence type="predicted"/>
<evidence type="ECO:0000313" key="2">
    <source>
        <dbReference type="Proteomes" id="UP000245370"/>
    </source>
</evidence>